<dbReference type="EMBL" id="FNVT01000020">
    <property type="protein sequence ID" value="SEH01411.1"/>
    <property type="molecule type" value="Genomic_DNA"/>
</dbReference>
<evidence type="ECO:0000259" key="1">
    <source>
        <dbReference type="Pfam" id="PF13340"/>
    </source>
</evidence>
<dbReference type="AlphaFoldDB" id="A0A1H6EWD0"/>
<sequence>MRPRLYPSDTPDAEWLLLEPLLPDAHGWPTGKHHRRDVVDAITYLVGNGRKRRALPADFPP</sequence>
<protein>
    <submittedName>
        <fullName evidence="2">Putative transposase</fullName>
    </submittedName>
</protein>
<reference evidence="2 3" key="1">
    <citation type="submission" date="2016-10" db="EMBL/GenBank/DDBJ databases">
        <authorList>
            <person name="de Groot N.N."/>
        </authorList>
    </citation>
    <scope>NUCLEOTIDE SEQUENCE [LARGE SCALE GENOMIC DNA]</scope>
    <source>
        <strain evidence="2 3">CGMCC 4.7037</strain>
    </source>
</reference>
<dbReference type="Proteomes" id="UP000236732">
    <property type="component" value="Unassembled WGS sequence"/>
</dbReference>
<dbReference type="PANTHER" id="PTHR30007">
    <property type="entry name" value="PHP DOMAIN PROTEIN"/>
    <property type="match status" value="1"/>
</dbReference>
<keyword evidence="3" id="KW-1185">Reference proteome</keyword>
<gene>
    <name evidence="2" type="ORF">SAMN05444920_120115</name>
</gene>
<feature type="domain" description="Insertion element IS402-like" evidence="1">
    <location>
        <begin position="11"/>
        <end position="61"/>
    </location>
</feature>
<evidence type="ECO:0000313" key="3">
    <source>
        <dbReference type="Proteomes" id="UP000236732"/>
    </source>
</evidence>
<organism evidence="2 3">
    <name type="scientific">Nonomuraea solani</name>
    <dbReference type="NCBI Taxonomy" id="1144553"/>
    <lineage>
        <taxon>Bacteria</taxon>
        <taxon>Bacillati</taxon>
        <taxon>Actinomycetota</taxon>
        <taxon>Actinomycetes</taxon>
        <taxon>Streptosporangiales</taxon>
        <taxon>Streptosporangiaceae</taxon>
        <taxon>Nonomuraea</taxon>
    </lineage>
</organism>
<dbReference type="Pfam" id="PF13340">
    <property type="entry name" value="DUF4096"/>
    <property type="match status" value="1"/>
</dbReference>
<name>A0A1H6EWD0_9ACTN</name>
<dbReference type="InterPro" id="IPR025161">
    <property type="entry name" value="IS402-like_dom"/>
</dbReference>
<evidence type="ECO:0000313" key="2">
    <source>
        <dbReference type="EMBL" id="SEH01411.1"/>
    </source>
</evidence>
<dbReference type="PANTHER" id="PTHR30007:SF0">
    <property type="entry name" value="TRANSPOSASE"/>
    <property type="match status" value="1"/>
</dbReference>
<proteinExistence type="predicted"/>
<accession>A0A1H6EWD0</accession>